<proteinExistence type="predicted"/>
<dbReference type="EMBL" id="LT907975">
    <property type="protein sequence ID" value="SOB60778.1"/>
    <property type="molecule type" value="Genomic_DNA"/>
</dbReference>
<protein>
    <submittedName>
        <fullName evidence="1">Uncharacterized protein</fullName>
    </submittedName>
</protein>
<sequence>MMGVFSFEVEHQAKGEKALSPKDSKAVAQPLNAFFWSIDFMHDTLYIGRAFRTFNVVDDYIREVLPSGLIPICLLVELSGGIMKSYFMNLSVK</sequence>
<organism evidence="1 2">
    <name type="scientific">Pseudodesulfovibrio profundus</name>
    <dbReference type="NCBI Taxonomy" id="57320"/>
    <lineage>
        <taxon>Bacteria</taxon>
        <taxon>Pseudomonadati</taxon>
        <taxon>Thermodesulfobacteriota</taxon>
        <taxon>Desulfovibrionia</taxon>
        <taxon>Desulfovibrionales</taxon>
        <taxon>Desulfovibrionaceae</taxon>
    </lineage>
</organism>
<name>A0A2C8FF44_9BACT</name>
<reference evidence="2" key="1">
    <citation type="submission" date="2017-09" db="EMBL/GenBank/DDBJ databases">
        <authorList>
            <person name="Regsiter A."/>
            <person name="William W."/>
        </authorList>
    </citation>
    <scope>NUCLEOTIDE SEQUENCE [LARGE SCALE GENOMIC DNA]</scope>
    <source>
        <strain evidence="2">500-1</strain>
    </source>
</reference>
<dbReference type="KEGG" id="pprf:DPRO_3860"/>
<dbReference type="AlphaFoldDB" id="A0A2C8FF44"/>
<keyword evidence="2" id="KW-1185">Reference proteome</keyword>
<dbReference type="Proteomes" id="UP000219215">
    <property type="component" value="Chromosome DPRO"/>
</dbReference>
<gene>
    <name evidence="1" type="ORF">DPRO_3860</name>
</gene>
<evidence type="ECO:0000313" key="1">
    <source>
        <dbReference type="EMBL" id="SOB60778.1"/>
    </source>
</evidence>
<evidence type="ECO:0000313" key="2">
    <source>
        <dbReference type="Proteomes" id="UP000219215"/>
    </source>
</evidence>
<accession>A0A2C8FF44</accession>